<dbReference type="KEGG" id="bpg:Bathy12g00760"/>
<comment type="similarity">
    <text evidence="2">Belongs to the major facilitator superfamily. Sugar transporter (TC 2.A.1.1) family.</text>
</comment>
<protein>
    <recommendedName>
        <fullName evidence="9">Major facilitator superfamily (MFS) profile domain-containing protein</fullName>
    </recommendedName>
</protein>
<feature type="transmembrane region" description="Helical" evidence="8">
    <location>
        <begin position="570"/>
        <end position="591"/>
    </location>
</feature>
<feature type="region of interest" description="Disordered" evidence="7">
    <location>
        <begin position="411"/>
        <end position="487"/>
    </location>
</feature>
<feature type="compositionally biased region" description="Low complexity" evidence="7">
    <location>
        <begin position="421"/>
        <end position="452"/>
    </location>
</feature>
<dbReference type="Pfam" id="PF00083">
    <property type="entry name" value="Sugar_tr"/>
    <property type="match status" value="3"/>
</dbReference>
<feature type="region of interest" description="Disordered" evidence="7">
    <location>
        <begin position="61"/>
        <end position="104"/>
    </location>
</feature>
<dbReference type="SUPFAM" id="SSF103473">
    <property type="entry name" value="MFS general substrate transporter"/>
    <property type="match status" value="1"/>
</dbReference>
<feature type="transmembrane region" description="Helical" evidence="8">
    <location>
        <begin position="350"/>
        <end position="374"/>
    </location>
</feature>
<evidence type="ECO:0000313" key="11">
    <source>
        <dbReference type="Proteomes" id="UP000198341"/>
    </source>
</evidence>
<dbReference type="AlphaFoldDB" id="K8ELX8"/>
<feature type="compositionally biased region" description="Acidic residues" evidence="7">
    <location>
        <begin position="135"/>
        <end position="145"/>
    </location>
</feature>
<dbReference type="Gene3D" id="1.20.1250.20">
    <property type="entry name" value="MFS general substrate transporter like domains"/>
    <property type="match status" value="3"/>
</dbReference>
<dbReference type="PRINTS" id="PR00171">
    <property type="entry name" value="SUGRTRNSPORT"/>
</dbReference>
<feature type="transmembrane region" description="Helical" evidence="8">
    <location>
        <begin position="220"/>
        <end position="240"/>
    </location>
</feature>
<keyword evidence="6 8" id="KW-0472">Membrane</keyword>
<dbReference type="GeneID" id="19012644"/>
<evidence type="ECO:0000256" key="2">
    <source>
        <dbReference type="ARBA" id="ARBA00010992"/>
    </source>
</evidence>
<evidence type="ECO:0000256" key="1">
    <source>
        <dbReference type="ARBA" id="ARBA00004141"/>
    </source>
</evidence>
<dbReference type="PROSITE" id="PS00216">
    <property type="entry name" value="SUGAR_TRANSPORT_1"/>
    <property type="match status" value="1"/>
</dbReference>
<keyword evidence="5 8" id="KW-1133">Transmembrane helix</keyword>
<evidence type="ECO:0000256" key="5">
    <source>
        <dbReference type="ARBA" id="ARBA00022989"/>
    </source>
</evidence>
<comment type="subcellular location">
    <subcellularLocation>
        <location evidence="1">Membrane</location>
        <topology evidence="1">Multi-pass membrane protein</topology>
    </subcellularLocation>
</comment>
<dbReference type="EMBL" id="FO082267">
    <property type="protein sequence ID" value="CCO19061.1"/>
    <property type="molecule type" value="Genomic_DNA"/>
</dbReference>
<evidence type="ECO:0000259" key="9">
    <source>
        <dbReference type="PROSITE" id="PS50850"/>
    </source>
</evidence>
<organism evidence="10 11">
    <name type="scientific">Bathycoccus prasinos</name>
    <dbReference type="NCBI Taxonomy" id="41875"/>
    <lineage>
        <taxon>Eukaryota</taxon>
        <taxon>Viridiplantae</taxon>
        <taxon>Chlorophyta</taxon>
        <taxon>Mamiellophyceae</taxon>
        <taxon>Mamiellales</taxon>
        <taxon>Bathycoccaceae</taxon>
        <taxon>Bathycoccus</taxon>
    </lineage>
</organism>
<feature type="transmembrane region" description="Helical" evidence="8">
    <location>
        <begin position="506"/>
        <end position="527"/>
    </location>
</feature>
<dbReference type="InterPro" id="IPR005828">
    <property type="entry name" value="MFS_sugar_transport-like"/>
</dbReference>
<evidence type="ECO:0000256" key="6">
    <source>
        <dbReference type="ARBA" id="ARBA00023136"/>
    </source>
</evidence>
<reference evidence="10 11" key="1">
    <citation type="submission" date="2011-10" db="EMBL/GenBank/DDBJ databases">
        <authorList>
            <person name="Genoscope - CEA"/>
        </authorList>
    </citation>
    <scope>NUCLEOTIDE SEQUENCE [LARGE SCALE GENOMIC DNA]</scope>
    <source>
        <strain evidence="10 11">RCC 1105</strain>
    </source>
</reference>
<feature type="transmembrane region" description="Helical" evidence="8">
    <location>
        <begin position="252"/>
        <end position="271"/>
    </location>
</feature>
<feature type="compositionally biased region" description="Acidic residues" evidence="7">
    <location>
        <begin position="164"/>
        <end position="175"/>
    </location>
</feature>
<dbReference type="PANTHER" id="PTHR48020">
    <property type="entry name" value="PROTON MYO-INOSITOL COTRANSPORTER"/>
    <property type="match status" value="1"/>
</dbReference>
<evidence type="ECO:0000313" key="10">
    <source>
        <dbReference type="EMBL" id="CCO19061.1"/>
    </source>
</evidence>
<evidence type="ECO:0000256" key="8">
    <source>
        <dbReference type="SAM" id="Phobius"/>
    </source>
</evidence>
<keyword evidence="11" id="KW-1185">Reference proteome</keyword>
<feature type="compositionally biased region" description="Low complexity" evidence="7">
    <location>
        <begin position="464"/>
        <end position="479"/>
    </location>
</feature>
<feature type="domain" description="Major facilitator superfamily (MFS) profile" evidence="9">
    <location>
        <begin position="184"/>
        <end position="802"/>
    </location>
</feature>
<dbReference type="PROSITE" id="PS00217">
    <property type="entry name" value="SUGAR_TRANSPORT_2"/>
    <property type="match status" value="1"/>
</dbReference>
<dbReference type="RefSeq" id="XP_007509946.1">
    <property type="nucleotide sequence ID" value="XM_007509884.1"/>
</dbReference>
<dbReference type="InterPro" id="IPR050814">
    <property type="entry name" value="Myo-inositol_Transporter"/>
</dbReference>
<dbReference type="InterPro" id="IPR020846">
    <property type="entry name" value="MFS_dom"/>
</dbReference>
<dbReference type="InterPro" id="IPR005829">
    <property type="entry name" value="Sugar_transporter_CS"/>
</dbReference>
<keyword evidence="4 8" id="KW-0812">Transmembrane</keyword>
<dbReference type="InterPro" id="IPR036259">
    <property type="entry name" value="MFS_trans_sf"/>
</dbReference>
<gene>
    <name evidence="10" type="ordered locus">Bathy12g00760</name>
</gene>
<feature type="compositionally biased region" description="Low complexity" evidence="7">
    <location>
        <begin position="61"/>
        <end position="72"/>
    </location>
</feature>
<accession>K8ELX8</accession>
<dbReference type="eggNOG" id="KOG0254">
    <property type="taxonomic scope" value="Eukaryota"/>
</dbReference>
<feature type="transmembrane region" description="Helical" evidence="8">
    <location>
        <begin position="748"/>
        <end position="767"/>
    </location>
</feature>
<dbReference type="GO" id="GO:0022857">
    <property type="term" value="F:transmembrane transporter activity"/>
    <property type="evidence" value="ECO:0007669"/>
    <property type="project" value="InterPro"/>
</dbReference>
<feature type="region of interest" description="Disordered" evidence="7">
    <location>
        <begin position="130"/>
        <end position="179"/>
    </location>
</feature>
<dbReference type="PANTHER" id="PTHR48020:SF12">
    <property type="entry name" value="PROTON MYO-INOSITOL COTRANSPORTER"/>
    <property type="match status" value="1"/>
</dbReference>
<feature type="transmembrane region" description="Helical" evidence="8">
    <location>
        <begin position="542"/>
        <end position="561"/>
    </location>
</feature>
<dbReference type="OrthoDB" id="6612291at2759"/>
<dbReference type="Proteomes" id="UP000198341">
    <property type="component" value="Chromosome 12"/>
</dbReference>
<evidence type="ECO:0000256" key="3">
    <source>
        <dbReference type="ARBA" id="ARBA00022448"/>
    </source>
</evidence>
<name>K8ELX8_9CHLO</name>
<evidence type="ECO:0000256" key="7">
    <source>
        <dbReference type="SAM" id="MobiDB-lite"/>
    </source>
</evidence>
<dbReference type="InterPro" id="IPR003663">
    <property type="entry name" value="Sugar/inositol_transpt"/>
</dbReference>
<feature type="transmembrane region" description="Helical" evidence="8">
    <location>
        <begin position="312"/>
        <end position="330"/>
    </location>
</feature>
<dbReference type="PROSITE" id="PS50850">
    <property type="entry name" value="MFS"/>
    <property type="match status" value="1"/>
</dbReference>
<sequence length="825" mass="88513">MRDASEITVERLDSFFPKSNALWCRRINERDYAMINRAHHRGTFVKQKNIIKTRRRFTTTSSFSSSCSSSSFAPLRGAKSSSSTNAKTTKKRTKKDALSTFTRRVNDPKLREKVRRLASSKSSSWYFSRSFSSKDDDDESVDDEPPPLPPRTKGGVVTRKSKGEEDEEEDNDEENNIGPRLIPSIATATIGAFLFGYHSAVINAPLASIASDLGFAESDGLKGVVVSVMVLGGVLGGFSIAPFADKYGRKNALAFVTIPLAVGALISAVSWDAASMTFGRLITGIGVGASSQIVPLYLAEISPPSFRGTANGLRRMAYVFGCLAAFQLAVPLEEAANGGDGWWRPLFSDSVFPAVALAVTALVVAVESPVWLLATSEEIECEVEKKEIERESRRSLGALMNIRGKAAKVWQENIQKKEESSSSNSSSSSSSSIAASSSNNSSSNSESAAEENTTVEDDDRKETSSSIRSSRSTIGNSTSAVTSGGGGKKLETWSEIFKDETNVPSLITGVGLCALAAFSGSNTVIFYAKSVFSSVGLSSPELLTWAVGVPNIVGGVLALVFTDKLGRRPLLLWSFGGMSACLVALSAVDIYTHGVPFLSENNGGFGGGASSMTTSSKFFKASFCNTLDPSAVEVLSPEQKAKQRGSLSINEGYFSDIFNVQQSSYSSFTTKSIICEDLPDREIGGLIEDVAIQGRDTKSNISGERQEPEATIALISLPLYVLFFSAGAGPVPWLLYNEVFPTRIRAKAVSLCTATNYFSNAIVGSAFLPGVTFLGLGGTYAGYALLNLLGYVFVKELVFETKGMKLEDIEETMLEKWAKNKNAST</sequence>
<dbReference type="GO" id="GO:0016020">
    <property type="term" value="C:membrane"/>
    <property type="evidence" value="ECO:0007669"/>
    <property type="project" value="UniProtKB-SubCell"/>
</dbReference>
<feature type="transmembrane region" description="Helical" evidence="8">
    <location>
        <begin position="181"/>
        <end position="200"/>
    </location>
</feature>
<feature type="transmembrane region" description="Helical" evidence="8">
    <location>
        <begin position="712"/>
        <end position="736"/>
    </location>
</feature>
<keyword evidence="3" id="KW-0813">Transport</keyword>
<feature type="transmembrane region" description="Helical" evidence="8">
    <location>
        <begin position="773"/>
        <end position="794"/>
    </location>
</feature>
<proteinExistence type="inferred from homology"/>
<evidence type="ECO:0000256" key="4">
    <source>
        <dbReference type="ARBA" id="ARBA00022692"/>
    </source>
</evidence>